<accession>A0A0J6VU70</accession>
<sequence length="222" mass="22847" precursor="true">MTFSLVVRSDSSFGMVVCSSSPAVAARCVHLRAGIGAVASQNVTNPGLGAVALDALAAGADASVALDKTIAGEAHADYRQVIVVDAAGGTAIHTGANALGTRHEKRTENAAAAGNMLARANVIDALLDGYLTSTATTVERRLLDGLAAAFAAGGEAGPVHSAGLQVVEDVPWPVTDLRVDWHDDPIAELQRLWAVWEPQKADYRTRGIDPTAAPSYGVPGDL</sequence>
<comment type="caution">
    <text evidence="1">The sequence shown here is derived from an EMBL/GenBank/DDBJ whole genome shotgun (WGS) entry which is preliminary data.</text>
</comment>
<dbReference type="Proteomes" id="UP000036313">
    <property type="component" value="Unassembled WGS sequence"/>
</dbReference>
<dbReference type="PANTHER" id="PTHR39328:SF1">
    <property type="entry name" value="BLL2871 PROTEIN"/>
    <property type="match status" value="1"/>
</dbReference>
<evidence type="ECO:0008006" key="3">
    <source>
        <dbReference type="Google" id="ProtNLM"/>
    </source>
</evidence>
<dbReference type="RefSeq" id="WP_048424329.1">
    <property type="nucleotide sequence ID" value="NZ_JYNU01000027.1"/>
</dbReference>
<dbReference type="InterPro" id="IPR010430">
    <property type="entry name" value="DUF1028"/>
</dbReference>
<dbReference type="PANTHER" id="PTHR39328">
    <property type="entry name" value="BLL2871 PROTEIN"/>
    <property type="match status" value="1"/>
</dbReference>
<name>A0A0J6VU70_9MYCO</name>
<evidence type="ECO:0000313" key="1">
    <source>
        <dbReference type="EMBL" id="KMO73018.1"/>
    </source>
</evidence>
<dbReference type="SUPFAM" id="SSF56235">
    <property type="entry name" value="N-terminal nucleophile aminohydrolases (Ntn hydrolases)"/>
    <property type="match status" value="1"/>
</dbReference>
<proteinExistence type="predicted"/>
<dbReference type="EMBL" id="JYNU01000027">
    <property type="protein sequence ID" value="KMO73018.1"/>
    <property type="molecule type" value="Genomic_DNA"/>
</dbReference>
<reference evidence="1 2" key="1">
    <citation type="journal article" date="2015" name="Genome Biol. Evol.">
        <title>Characterization of Three Mycobacterium spp. with Potential Use in Bioremediation by Genome Sequencing and Comparative Genomics.</title>
        <authorList>
            <person name="Das S."/>
            <person name="Pettersson B.M."/>
            <person name="Behra P.R."/>
            <person name="Ramesh M."/>
            <person name="Dasgupta S."/>
            <person name="Bhattacharya A."/>
            <person name="Kirsebom L.A."/>
        </authorList>
    </citation>
    <scope>NUCLEOTIDE SEQUENCE [LARGE SCALE GENOMIC DNA]</scope>
    <source>
        <strain evidence="1 2">DSM 44075</strain>
    </source>
</reference>
<organism evidence="1 2">
    <name type="scientific">Mycolicibacterium obuense</name>
    <dbReference type="NCBI Taxonomy" id="1807"/>
    <lineage>
        <taxon>Bacteria</taxon>
        <taxon>Bacillati</taxon>
        <taxon>Actinomycetota</taxon>
        <taxon>Actinomycetes</taxon>
        <taxon>Mycobacteriales</taxon>
        <taxon>Mycobacteriaceae</taxon>
        <taxon>Mycolicibacterium</taxon>
    </lineage>
</organism>
<dbReference type="AlphaFoldDB" id="A0A0J6VU70"/>
<gene>
    <name evidence="1" type="ORF">MOBUDSM44075_03886</name>
</gene>
<dbReference type="InterPro" id="IPR029055">
    <property type="entry name" value="Ntn_hydrolases_N"/>
</dbReference>
<dbReference type="Pfam" id="PF06267">
    <property type="entry name" value="DUF1028"/>
    <property type="match status" value="1"/>
</dbReference>
<evidence type="ECO:0000313" key="2">
    <source>
        <dbReference type="Proteomes" id="UP000036313"/>
    </source>
</evidence>
<protein>
    <recommendedName>
        <fullName evidence="3">DUF1028 domain-containing protein</fullName>
    </recommendedName>
</protein>
<dbReference type="Gene3D" id="3.60.20.10">
    <property type="entry name" value="Glutamine Phosphoribosylpyrophosphate, subunit 1, domain 1"/>
    <property type="match status" value="1"/>
</dbReference>
<dbReference type="PATRIC" id="fig|1807.14.peg.3911"/>